<keyword evidence="12" id="KW-0961">Cell wall biogenesis/degradation</keyword>
<evidence type="ECO:0000256" key="10">
    <source>
        <dbReference type="ARBA" id="ARBA00022984"/>
    </source>
</evidence>
<dbReference type="GO" id="GO:0009252">
    <property type="term" value="P:peptidoglycan biosynthetic process"/>
    <property type="evidence" value="ECO:0007669"/>
    <property type="project" value="UniProtKB-KW"/>
</dbReference>
<evidence type="ECO:0000256" key="9">
    <source>
        <dbReference type="ARBA" id="ARBA00022960"/>
    </source>
</evidence>
<keyword evidence="7" id="KW-0067">ATP-binding</keyword>
<dbReference type="NCBIfam" id="TIGR01205">
    <property type="entry name" value="D_ala_D_alaTIGR"/>
    <property type="match status" value="1"/>
</dbReference>
<dbReference type="HAMAP" id="MF_00047">
    <property type="entry name" value="Dala_Dala_lig"/>
    <property type="match status" value="1"/>
</dbReference>
<feature type="domain" description="ATP-grasp" evidence="13">
    <location>
        <begin position="116"/>
        <end position="311"/>
    </location>
</feature>
<evidence type="ECO:0000259" key="13">
    <source>
        <dbReference type="PROSITE" id="PS50975"/>
    </source>
</evidence>
<dbReference type="InterPro" id="IPR005905">
    <property type="entry name" value="D_ala_D_ala"/>
</dbReference>
<protein>
    <submittedName>
        <fullName evidence="14">D-alanine--D-alanine ligase</fullName>
        <ecNumber evidence="14">6.3.2.4</ecNumber>
    </submittedName>
</protein>
<dbReference type="Pfam" id="PF07478">
    <property type="entry name" value="Dala_Dala_lig_C"/>
    <property type="match status" value="1"/>
</dbReference>
<dbReference type="Pfam" id="PF01820">
    <property type="entry name" value="Dala_Dala_lig_N"/>
    <property type="match status" value="1"/>
</dbReference>
<dbReference type="PIRSF" id="PIRSF039102">
    <property type="entry name" value="Ddl/VanB"/>
    <property type="match status" value="1"/>
</dbReference>
<dbReference type="FunFam" id="3.30.470.20:FF:000008">
    <property type="entry name" value="D-alanine--D-alanine ligase"/>
    <property type="match status" value="1"/>
</dbReference>
<evidence type="ECO:0000256" key="6">
    <source>
        <dbReference type="ARBA" id="ARBA00022741"/>
    </source>
</evidence>
<evidence type="ECO:0000256" key="3">
    <source>
        <dbReference type="ARBA" id="ARBA00022490"/>
    </source>
</evidence>
<evidence type="ECO:0000256" key="5">
    <source>
        <dbReference type="ARBA" id="ARBA00022723"/>
    </source>
</evidence>
<evidence type="ECO:0000256" key="4">
    <source>
        <dbReference type="ARBA" id="ARBA00022598"/>
    </source>
</evidence>
<accession>A0A3B1AH00</accession>
<keyword evidence="9" id="KW-0133">Cell shape</keyword>
<dbReference type="SUPFAM" id="SSF56059">
    <property type="entry name" value="Glutathione synthetase ATP-binding domain-like"/>
    <property type="match status" value="1"/>
</dbReference>
<dbReference type="EC" id="6.3.2.4" evidence="14"/>
<evidence type="ECO:0000256" key="2">
    <source>
        <dbReference type="ARBA" id="ARBA00010871"/>
    </source>
</evidence>
<evidence type="ECO:0000256" key="11">
    <source>
        <dbReference type="ARBA" id="ARBA00023211"/>
    </source>
</evidence>
<dbReference type="PANTHER" id="PTHR23132">
    <property type="entry name" value="D-ALANINE--D-ALANINE LIGASE"/>
    <property type="match status" value="1"/>
</dbReference>
<dbReference type="Gene3D" id="3.30.1490.20">
    <property type="entry name" value="ATP-grasp fold, A domain"/>
    <property type="match status" value="1"/>
</dbReference>
<comment type="subcellular location">
    <subcellularLocation>
        <location evidence="1">Cytoplasm</location>
    </subcellularLocation>
</comment>
<evidence type="ECO:0000313" key="14">
    <source>
        <dbReference type="EMBL" id="VAW99163.1"/>
    </source>
</evidence>
<dbReference type="PANTHER" id="PTHR23132:SF23">
    <property type="entry name" value="D-ALANINE--D-ALANINE LIGASE B"/>
    <property type="match status" value="1"/>
</dbReference>
<sequence>MTIENINKNNNTRNDYGKVVVLMGGWSAEREVSLNGGSAVVDALQKQDIDCVALDIKKSEVFSQISNCEYDIAFNMLHGRGGEDGIIQALLELKSKPYTGSDVSASAITMDKVKTKQLLEGVGLPTPSFAVITEESDLEYIASSLGLPLVVKPALEGSSFGMSIVEEVSEFYDAYVLASDFCSSVMAEAFIEGIEYTATILGDDVLPIIRLETPRKFYDYVAKYEATDTHYFCPAGLDNNEEEQLKNLALSAFKACGAIGWGRVDLFIDQDNKPWIIEINTVPGMTDHSLVPMSAAQAGINFETLVLMILDEALKKEKYAEVVNENQSN</sequence>
<dbReference type="InterPro" id="IPR016185">
    <property type="entry name" value="PreATP-grasp_dom_sf"/>
</dbReference>
<dbReference type="InterPro" id="IPR011761">
    <property type="entry name" value="ATP-grasp"/>
</dbReference>
<dbReference type="PROSITE" id="PS00843">
    <property type="entry name" value="DALA_DALA_LIGASE_1"/>
    <property type="match status" value="1"/>
</dbReference>
<keyword evidence="8" id="KW-0460">Magnesium</keyword>
<keyword evidence="11" id="KW-0464">Manganese</keyword>
<dbReference type="InterPro" id="IPR011127">
    <property type="entry name" value="Dala_Dala_lig_N"/>
</dbReference>
<keyword evidence="5" id="KW-0479">Metal-binding</keyword>
<dbReference type="GO" id="GO:0008716">
    <property type="term" value="F:D-alanine-D-alanine ligase activity"/>
    <property type="evidence" value="ECO:0007669"/>
    <property type="project" value="UniProtKB-EC"/>
</dbReference>
<dbReference type="GO" id="GO:0046872">
    <property type="term" value="F:metal ion binding"/>
    <property type="evidence" value="ECO:0007669"/>
    <property type="project" value="UniProtKB-KW"/>
</dbReference>
<evidence type="ECO:0000256" key="1">
    <source>
        <dbReference type="ARBA" id="ARBA00004496"/>
    </source>
</evidence>
<dbReference type="AlphaFoldDB" id="A0A3B1AH00"/>
<name>A0A3B1AH00_9ZZZZ</name>
<dbReference type="GO" id="GO:0071555">
    <property type="term" value="P:cell wall organization"/>
    <property type="evidence" value="ECO:0007669"/>
    <property type="project" value="UniProtKB-KW"/>
</dbReference>
<dbReference type="InterPro" id="IPR000291">
    <property type="entry name" value="D-Ala_lig_Van_CS"/>
</dbReference>
<evidence type="ECO:0000256" key="12">
    <source>
        <dbReference type="ARBA" id="ARBA00023316"/>
    </source>
</evidence>
<keyword evidence="6" id="KW-0547">Nucleotide-binding</keyword>
<proteinExistence type="inferred from homology"/>
<keyword evidence="3" id="KW-0963">Cytoplasm</keyword>
<dbReference type="EMBL" id="UOFS01000039">
    <property type="protein sequence ID" value="VAW99163.1"/>
    <property type="molecule type" value="Genomic_DNA"/>
</dbReference>
<dbReference type="InterPro" id="IPR013815">
    <property type="entry name" value="ATP_grasp_subdomain_1"/>
</dbReference>
<evidence type="ECO:0000256" key="7">
    <source>
        <dbReference type="ARBA" id="ARBA00022840"/>
    </source>
</evidence>
<comment type="similarity">
    <text evidence="2">Belongs to the D-alanine--D-alanine ligase family.</text>
</comment>
<evidence type="ECO:0000256" key="8">
    <source>
        <dbReference type="ARBA" id="ARBA00022842"/>
    </source>
</evidence>
<keyword evidence="10" id="KW-0573">Peptidoglycan synthesis</keyword>
<dbReference type="Gene3D" id="3.30.470.20">
    <property type="entry name" value="ATP-grasp fold, B domain"/>
    <property type="match status" value="1"/>
</dbReference>
<organism evidence="14">
    <name type="scientific">hydrothermal vent metagenome</name>
    <dbReference type="NCBI Taxonomy" id="652676"/>
    <lineage>
        <taxon>unclassified sequences</taxon>
        <taxon>metagenomes</taxon>
        <taxon>ecological metagenomes</taxon>
    </lineage>
</organism>
<dbReference type="GO" id="GO:0005737">
    <property type="term" value="C:cytoplasm"/>
    <property type="evidence" value="ECO:0007669"/>
    <property type="project" value="UniProtKB-SubCell"/>
</dbReference>
<dbReference type="PROSITE" id="PS50975">
    <property type="entry name" value="ATP_GRASP"/>
    <property type="match status" value="1"/>
</dbReference>
<dbReference type="NCBIfam" id="NF002378">
    <property type="entry name" value="PRK01372.1"/>
    <property type="match status" value="1"/>
</dbReference>
<dbReference type="GO" id="GO:0005524">
    <property type="term" value="F:ATP binding"/>
    <property type="evidence" value="ECO:0007669"/>
    <property type="project" value="UniProtKB-KW"/>
</dbReference>
<keyword evidence="4 14" id="KW-0436">Ligase</keyword>
<reference evidence="14" key="1">
    <citation type="submission" date="2018-06" db="EMBL/GenBank/DDBJ databases">
        <authorList>
            <person name="Zhirakovskaya E."/>
        </authorList>
    </citation>
    <scope>NUCLEOTIDE SEQUENCE</scope>
</reference>
<dbReference type="GO" id="GO:0008360">
    <property type="term" value="P:regulation of cell shape"/>
    <property type="evidence" value="ECO:0007669"/>
    <property type="project" value="UniProtKB-KW"/>
</dbReference>
<dbReference type="SUPFAM" id="SSF52440">
    <property type="entry name" value="PreATP-grasp domain"/>
    <property type="match status" value="1"/>
</dbReference>
<dbReference type="InterPro" id="IPR011095">
    <property type="entry name" value="Dala_Dala_lig_C"/>
</dbReference>
<gene>
    <name evidence="14" type="ORF">MNBD_GAMMA22-1451</name>
</gene>
<dbReference type="Gene3D" id="3.40.50.20">
    <property type="match status" value="1"/>
</dbReference>